<dbReference type="FunFam" id="3.30.980.10:FF:000004">
    <property type="entry name" value="Alanine--tRNA ligase, cytoplasmic"/>
    <property type="match status" value="1"/>
</dbReference>
<dbReference type="Pfam" id="PF01411">
    <property type="entry name" value="tRNA-synt_2c"/>
    <property type="match status" value="1"/>
</dbReference>
<keyword evidence="8 12" id="KW-0067">ATP-binding</keyword>
<dbReference type="Pfam" id="PF07973">
    <property type="entry name" value="tRNA_SAD"/>
    <property type="match status" value="1"/>
</dbReference>
<dbReference type="InterPro" id="IPR002318">
    <property type="entry name" value="Ala-tRNA-lgiase_IIc"/>
</dbReference>
<dbReference type="InterPro" id="IPR022429">
    <property type="entry name" value="Ala-tRNA_lgiase_arc"/>
</dbReference>
<evidence type="ECO:0000256" key="2">
    <source>
        <dbReference type="ARBA" id="ARBA00022490"/>
    </source>
</evidence>
<keyword evidence="13" id="KW-0175">Coiled coil</keyword>
<dbReference type="EMBL" id="VGJJ01000008">
    <property type="protein sequence ID" value="MBM3282057.1"/>
    <property type="molecule type" value="Genomic_DNA"/>
</dbReference>
<comment type="similarity">
    <text evidence="1 12">Belongs to the class-II aminoacyl-tRNA synthetase family.</text>
</comment>
<evidence type="ECO:0000256" key="9">
    <source>
        <dbReference type="ARBA" id="ARBA00022884"/>
    </source>
</evidence>
<dbReference type="HAMAP" id="MF_00036_A">
    <property type="entry name" value="Ala_tRNA_synth_A"/>
    <property type="match status" value="1"/>
</dbReference>
<dbReference type="InterPro" id="IPR009000">
    <property type="entry name" value="Transl_B-barrel_sf"/>
</dbReference>
<evidence type="ECO:0000256" key="5">
    <source>
        <dbReference type="ARBA" id="ARBA00022723"/>
    </source>
</evidence>
<dbReference type="Gene3D" id="3.30.54.20">
    <property type="match status" value="1"/>
</dbReference>
<dbReference type="GO" id="GO:0004813">
    <property type="term" value="F:alanine-tRNA ligase activity"/>
    <property type="evidence" value="ECO:0007669"/>
    <property type="project" value="UniProtKB-UniRule"/>
</dbReference>
<comment type="caution">
    <text evidence="15">The sequence shown here is derived from an EMBL/GenBank/DDBJ whole genome shotgun (WGS) entry which is preliminary data.</text>
</comment>
<evidence type="ECO:0000313" key="16">
    <source>
        <dbReference type="Proteomes" id="UP000774699"/>
    </source>
</evidence>
<comment type="subcellular location">
    <subcellularLocation>
        <location evidence="12">Cytoplasm</location>
    </subcellularLocation>
</comment>
<dbReference type="PANTHER" id="PTHR11777:SF9">
    <property type="entry name" value="ALANINE--TRNA LIGASE, CYTOPLASMIC"/>
    <property type="match status" value="1"/>
</dbReference>
<keyword evidence="7 12" id="KW-0862">Zinc</keyword>
<dbReference type="InterPro" id="IPR018162">
    <property type="entry name" value="Ala-tRNA-ligase_IIc_anticod-bd"/>
</dbReference>
<dbReference type="InterPro" id="IPR018165">
    <property type="entry name" value="Ala-tRNA-synth_IIc_core"/>
</dbReference>
<comment type="cofactor">
    <cofactor evidence="12">
        <name>Zn(2+)</name>
        <dbReference type="ChEBI" id="CHEBI:29105"/>
    </cofactor>
    <text evidence="12">Binds 1 zinc ion per subunit.</text>
</comment>
<dbReference type="NCBIfam" id="TIGR00344">
    <property type="entry name" value="alaS"/>
    <property type="match status" value="1"/>
</dbReference>
<keyword evidence="3 12" id="KW-0820">tRNA-binding</keyword>
<feature type="binding site" evidence="12">
    <location>
        <position position="731"/>
    </location>
    <ligand>
        <name>Zn(2+)</name>
        <dbReference type="ChEBI" id="CHEBI:29105"/>
    </ligand>
</feature>
<evidence type="ECO:0000259" key="14">
    <source>
        <dbReference type="PROSITE" id="PS50860"/>
    </source>
</evidence>
<dbReference type="GO" id="GO:0008270">
    <property type="term" value="F:zinc ion binding"/>
    <property type="evidence" value="ECO:0007669"/>
    <property type="project" value="UniProtKB-UniRule"/>
</dbReference>
<evidence type="ECO:0000256" key="13">
    <source>
        <dbReference type="SAM" id="Coils"/>
    </source>
</evidence>
<comment type="catalytic activity">
    <reaction evidence="12">
        <text>tRNA(Ala) + L-alanine + ATP = L-alanyl-tRNA(Ala) + AMP + diphosphate</text>
        <dbReference type="Rhea" id="RHEA:12540"/>
        <dbReference type="Rhea" id="RHEA-COMP:9657"/>
        <dbReference type="Rhea" id="RHEA-COMP:9923"/>
        <dbReference type="ChEBI" id="CHEBI:30616"/>
        <dbReference type="ChEBI" id="CHEBI:33019"/>
        <dbReference type="ChEBI" id="CHEBI:57972"/>
        <dbReference type="ChEBI" id="CHEBI:78442"/>
        <dbReference type="ChEBI" id="CHEBI:78497"/>
        <dbReference type="ChEBI" id="CHEBI:456215"/>
        <dbReference type="EC" id="6.1.1.7"/>
    </reaction>
</comment>
<dbReference type="Gene3D" id="6.10.250.550">
    <property type="match status" value="1"/>
</dbReference>
<evidence type="ECO:0000256" key="10">
    <source>
        <dbReference type="ARBA" id="ARBA00022917"/>
    </source>
</evidence>
<dbReference type="NCBIfam" id="TIGR03683">
    <property type="entry name" value="A-tRNA_syn_arch"/>
    <property type="match status" value="1"/>
</dbReference>
<keyword evidence="6 12" id="KW-0547">Nucleotide-binding</keyword>
<evidence type="ECO:0000256" key="6">
    <source>
        <dbReference type="ARBA" id="ARBA00022741"/>
    </source>
</evidence>
<dbReference type="InterPro" id="IPR045864">
    <property type="entry name" value="aa-tRNA-synth_II/BPL/LPL"/>
</dbReference>
<dbReference type="SUPFAM" id="SSF50447">
    <property type="entry name" value="Translation proteins"/>
    <property type="match status" value="1"/>
</dbReference>
<accession>A0A8T4C6Z2</accession>
<dbReference type="PRINTS" id="PR00980">
    <property type="entry name" value="TRNASYNTHALA"/>
</dbReference>
<dbReference type="FunFam" id="3.30.54.20:FF:000005">
    <property type="entry name" value="Alanine--tRNA ligase"/>
    <property type="match status" value="1"/>
</dbReference>
<dbReference type="InterPro" id="IPR018163">
    <property type="entry name" value="Thr/Ala-tRNA-synth_IIc_edit"/>
</dbReference>
<dbReference type="SUPFAM" id="SSF101353">
    <property type="entry name" value="Putative anticodon-binding domain of alanyl-tRNA synthetase (AlaRS)"/>
    <property type="match status" value="1"/>
</dbReference>
<proteinExistence type="inferred from homology"/>
<organism evidence="15 16">
    <name type="scientific">Candidatus Iainarchaeum sp</name>
    <dbReference type="NCBI Taxonomy" id="3101447"/>
    <lineage>
        <taxon>Archaea</taxon>
        <taxon>Candidatus Iainarchaeota</taxon>
        <taxon>Candidatus Iainarchaeia</taxon>
        <taxon>Candidatus Iainarchaeales</taxon>
        <taxon>Candidatus Iainarchaeaceae</taxon>
        <taxon>Candidatus Iainarchaeum</taxon>
    </lineage>
</organism>
<keyword evidence="5 12" id="KW-0479">Metal-binding</keyword>
<dbReference type="AlphaFoldDB" id="A0A8T4C6Z2"/>
<keyword evidence="10 12" id="KW-0648">Protein biosynthesis</keyword>
<evidence type="ECO:0000256" key="3">
    <source>
        <dbReference type="ARBA" id="ARBA00022555"/>
    </source>
</evidence>
<dbReference type="SUPFAM" id="SSF55681">
    <property type="entry name" value="Class II aaRS and biotin synthetases"/>
    <property type="match status" value="1"/>
</dbReference>
<dbReference type="Gene3D" id="3.30.930.10">
    <property type="entry name" value="Bira Bifunctional Protein, Domain 2"/>
    <property type="match status" value="1"/>
</dbReference>
<dbReference type="PROSITE" id="PS50860">
    <property type="entry name" value="AA_TRNA_LIGASE_II_ALA"/>
    <property type="match status" value="1"/>
</dbReference>
<feature type="coiled-coil region" evidence="13">
    <location>
        <begin position="768"/>
        <end position="813"/>
    </location>
</feature>
<name>A0A8T4C6Z2_9ARCH</name>
<feature type="binding site" evidence="12">
    <location>
        <position position="623"/>
    </location>
    <ligand>
        <name>Zn(2+)</name>
        <dbReference type="ChEBI" id="CHEBI:29105"/>
    </ligand>
</feature>
<evidence type="ECO:0000256" key="7">
    <source>
        <dbReference type="ARBA" id="ARBA00022833"/>
    </source>
</evidence>
<feature type="domain" description="Alanyl-transfer RNA synthetases family profile" evidence="14">
    <location>
        <begin position="91"/>
        <end position="770"/>
    </location>
</feature>
<dbReference type="PANTHER" id="PTHR11777">
    <property type="entry name" value="ALANYL-TRNA SYNTHETASE"/>
    <property type="match status" value="1"/>
</dbReference>
<dbReference type="EC" id="6.1.1.7" evidence="12"/>
<dbReference type="GO" id="GO:0006419">
    <property type="term" value="P:alanyl-tRNA aminoacylation"/>
    <property type="evidence" value="ECO:0007669"/>
    <property type="project" value="UniProtKB-UniRule"/>
</dbReference>
<reference evidence="15" key="1">
    <citation type="submission" date="2019-03" db="EMBL/GenBank/DDBJ databases">
        <title>Lake Tanganyika Metagenome-Assembled Genomes (MAGs).</title>
        <authorList>
            <person name="Tran P."/>
        </authorList>
    </citation>
    <scope>NUCLEOTIDE SEQUENCE</scope>
    <source>
        <strain evidence="15">M_DeepCast_50m_m2_156</strain>
    </source>
</reference>
<keyword evidence="9 12" id="KW-0694">RNA-binding</keyword>
<dbReference type="GO" id="GO:0005524">
    <property type="term" value="F:ATP binding"/>
    <property type="evidence" value="ECO:0007669"/>
    <property type="project" value="UniProtKB-UniRule"/>
</dbReference>
<dbReference type="InterPro" id="IPR018164">
    <property type="entry name" value="Ala-tRNA-synth_IIc_N"/>
</dbReference>
<dbReference type="SUPFAM" id="SSF55186">
    <property type="entry name" value="ThrRS/AlaRS common domain"/>
    <property type="match status" value="1"/>
</dbReference>
<gene>
    <name evidence="12" type="primary">alaS</name>
    <name evidence="15" type="ORF">FJY86_01795</name>
</gene>
<evidence type="ECO:0000256" key="4">
    <source>
        <dbReference type="ARBA" id="ARBA00022598"/>
    </source>
</evidence>
<dbReference type="Proteomes" id="UP000774699">
    <property type="component" value="Unassembled WGS sequence"/>
</dbReference>
<dbReference type="GO" id="GO:0005737">
    <property type="term" value="C:cytoplasm"/>
    <property type="evidence" value="ECO:0007669"/>
    <property type="project" value="UniProtKB-SubCell"/>
</dbReference>
<dbReference type="Gene3D" id="2.40.30.130">
    <property type="match status" value="1"/>
</dbReference>
<sequence length="919" mass="104344">MDVTSRVIERPSFIGFFPLVEHMVDKVALKTKFTQEWQKHYQIDTLTSKGFSRHQCQKCHKWFWSLGANRKVCADSECVGYQFIGQKTHNYGYVETWKKISEYFTKHGHTEIKRFPVVSRWRDDLYFTNASIIDFQPYVVTGEVQPPANPLIVPQHCLRFNDVGNVGVTGRHYTGFVMFGQHAFNTPEKGTFYWKDEALEHDYNYLTQIIGVKKEDLIFMEDVWAGGGTFGPSIEYYANGIELGNCVFMQFQEMDDGSSRELSTKVIDMGAGLERLAWYTNGAATSYESTFGQVVRNMKRNTGVHLDEDLFAKYAKLSGLLNMEEGNVKEKRQMIAKQLGMDEKELFSRIGSLQALYAMADHLKTILYTCTDGQLPSNGGGGYNLRLLMRRVFGFNSEFAFNLDYSKILQDHVKELKGFDDSLQEGLPTAIEVVREEQKKFNALQETGQKKMKVIIEKLKKENKPLEKKELVTLYESHGIPYEMAVDFGKKGGIQVEEVFDFYEQVSVKNEKKKEKKTTLALGVEKFPETKTLYYEKLYNDEFEAKVLGVVENNVILDQTLFYPEGGGQSFDTGTLNTIGVKNVQKIQNRILHEVENPSAFHAGQMVNGFISRERRANLMHNHTATHLLNAMCRKVLGNHIWQAGAQKSPEKAHLDVTHYKKITDDEIKKIEELVEQHVQMKIPVHKFTVSRTDAEQKYGFRIYQGGFVPGKELRLVQIENVDIQACGGTHINNTQEIGFFKVMKVESIQDGIERITYSTGQPALKWVQEREEKLARVTQILNTTEQDLEKAAQNLVDEAKMWRKQAESLMDEKLAQDAIALKAKAKGSKIVEHVKYPQEQTMKLAQLLVNQNPTLSVVLVSIPAKFVVAMSGSASMFNAKNAIQQILAYAKGSGGGSEKVAQAKLMNTDGIDAALMKI</sequence>
<dbReference type="InterPro" id="IPR012947">
    <property type="entry name" value="tRNA_SAD"/>
</dbReference>
<keyword evidence="2 12" id="KW-0963">Cytoplasm</keyword>
<evidence type="ECO:0000256" key="8">
    <source>
        <dbReference type="ARBA" id="ARBA00022840"/>
    </source>
</evidence>
<evidence type="ECO:0000256" key="11">
    <source>
        <dbReference type="ARBA" id="ARBA00023146"/>
    </source>
</evidence>
<dbReference type="InterPro" id="IPR050058">
    <property type="entry name" value="Ala-tRNA_ligase"/>
</dbReference>
<feature type="binding site" evidence="12">
    <location>
        <position position="727"/>
    </location>
    <ligand>
        <name>Zn(2+)</name>
        <dbReference type="ChEBI" id="CHEBI:29105"/>
    </ligand>
</feature>
<dbReference type="GO" id="GO:0000049">
    <property type="term" value="F:tRNA binding"/>
    <property type="evidence" value="ECO:0007669"/>
    <property type="project" value="UniProtKB-KW"/>
</dbReference>
<comment type="function">
    <text evidence="12">Catalyzes the attachment of alanine to tRNA(Ala) in a two-step reaction: alanine is first activated by ATP to form Ala-AMP and then transferred to the acceptor end of tRNA(Ala). Also edits incorrectly charged Ser-tRNA(Ala) and Gly-tRNA(Ala) via its editing domain.</text>
</comment>
<evidence type="ECO:0000256" key="12">
    <source>
        <dbReference type="HAMAP-Rule" id="MF_00036"/>
    </source>
</evidence>
<evidence type="ECO:0000313" key="15">
    <source>
        <dbReference type="EMBL" id="MBM3282057.1"/>
    </source>
</evidence>
<dbReference type="GO" id="GO:0002161">
    <property type="term" value="F:aminoacyl-tRNA deacylase activity"/>
    <property type="evidence" value="ECO:0007669"/>
    <property type="project" value="TreeGrafter"/>
</dbReference>
<comment type="domain">
    <text evidence="12">Consists of three domains; the N-terminal catalytic domain, the editing domain and the C-terminal C-Ala domain. The editing domain removes incorrectly charged amino acids, while the C-Ala domain, along with tRNA(Ala), serves as a bridge to cooperatively bring together the editing and aminoacylation centers thus stimulating deacylation of misacylated tRNAs.</text>
</comment>
<feature type="binding site" evidence="12">
    <location>
        <position position="627"/>
    </location>
    <ligand>
        <name>Zn(2+)</name>
        <dbReference type="ChEBI" id="CHEBI:29105"/>
    </ligand>
</feature>
<dbReference type="SMART" id="SM00863">
    <property type="entry name" value="tRNA_SAD"/>
    <property type="match status" value="1"/>
</dbReference>
<dbReference type="Gene3D" id="3.30.980.10">
    <property type="entry name" value="Threonyl-trna Synthetase, Chain A, domain 2"/>
    <property type="match status" value="1"/>
</dbReference>
<protein>
    <recommendedName>
        <fullName evidence="12">Alanine--tRNA ligase</fullName>
        <ecNumber evidence="12">6.1.1.7</ecNumber>
    </recommendedName>
    <alternativeName>
        <fullName evidence="12">Alanyl-tRNA synthetase</fullName>
        <shortName evidence="12">AlaRS</shortName>
    </alternativeName>
</protein>
<keyword evidence="4 12" id="KW-0436">Ligase</keyword>
<evidence type="ECO:0000256" key="1">
    <source>
        <dbReference type="ARBA" id="ARBA00008226"/>
    </source>
</evidence>
<dbReference type="Gene3D" id="3.10.310.40">
    <property type="match status" value="1"/>
</dbReference>
<keyword evidence="11 12" id="KW-0030">Aminoacyl-tRNA synthetase</keyword>